<evidence type="ECO:0000256" key="9">
    <source>
        <dbReference type="ARBA" id="ARBA00022946"/>
    </source>
</evidence>
<comment type="catalytic activity">
    <reaction evidence="21">
        <text>decanoyl-CoA + H2O = decanoate + CoA + H(+)</text>
        <dbReference type="Rhea" id="RHEA:40059"/>
        <dbReference type="ChEBI" id="CHEBI:15377"/>
        <dbReference type="ChEBI" id="CHEBI:15378"/>
        <dbReference type="ChEBI" id="CHEBI:27689"/>
        <dbReference type="ChEBI" id="CHEBI:57287"/>
        <dbReference type="ChEBI" id="CHEBI:61430"/>
    </reaction>
    <physiologicalReaction direction="left-to-right" evidence="21">
        <dbReference type="Rhea" id="RHEA:40060"/>
    </physiologicalReaction>
</comment>
<sequence>MNAFQDYYPDEVSYCYGCGRLNEHGLQIKSYWEGDESVCRYQPRPYHMAVPGYVYGGLIASLIDCHGTGTAAAAAYRAQGREMDSDPPLRFLTASLHVDYLKPTPIDQPLELRGRVKEIKGRKVIVAIDLLAHGELCARGEIVTVQVPDDFMAKLMASAE</sequence>
<comment type="subcellular location">
    <subcellularLocation>
        <location evidence="3">Cell projection</location>
        <location evidence="3">Ruffle membrane</location>
    </subcellularLocation>
    <subcellularLocation>
        <location evidence="2">Cytoplasm</location>
    </subcellularLocation>
    <subcellularLocation>
        <location evidence="1">Membrane</location>
        <topology evidence="1">Peripheral membrane protein</topology>
    </subcellularLocation>
</comment>
<dbReference type="Proteomes" id="UP000215027">
    <property type="component" value="Chromosome I"/>
</dbReference>
<keyword evidence="11" id="KW-0472">Membrane</keyword>
<evidence type="ECO:0000256" key="22">
    <source>
        <dbReference type="ARBA" id="ARBA00048074"/>
    </source>
</evidence>
<keyword evidence="6" id="KW-0053">Apoptosis</keyword>
<comment type="catalytic activity">
    <reaction evidence="19">
        <text>octanoyl-CoA + H2O = octanoate + CoA + H(+)</text>
        <dbReference type="Rhea" id="RHEA:30143"/>
        <dbReference type="ChEBI" id="CHEBI:15377"/>
        <dbReference type="ChEBI" id="CHEBI:15378"/>
        <dbReference type="ChEBI" id="CHEBI:25646"/>
        <dbReference type="ChEBI" id="CHEBI:57287"/>
        <dbReference type="ChEBI" id="CHEBI:57386"/>
    </reaction>
    <physiologicalReaction direction="left-to-right" evidence="19">
        <dbReference type="Rhea" id="RHEA:30144"/>
    </physiologicalReaction>
</comment>
<evidence type="ECO:0000256" key="8">
    <source>
        <dbReference type="ARBA" id="ARBA00022832"/>
    </source>
</evidence>
<reference evidence="25" key="1">
    <citation type="submission" date="2016-01" db="EMBL/GenBank/DDBJ databases">
        <authorList>
            <person name="Mcilroy J.S."/>
            <person name="Karst M S."/>
            <person name="Albertsen M."/>
        </authorList>
    </citation>
    <scope>NUCLEOTIDE SEQUENCE</scope>
    <source>
        <strain evidence="25">Cfx-K</strain>
    </source>
</reference>
<dbReference type="Pfam" id="PF03061">
    <property type="entry name" value="4HBT"/>
    <property type="match status" value="1"/>
</dbReference>
<dbReference type="AlphaFoldDB" id="A0A160SZQ6"/>
<dbReference type="InterPro" id="IPR006683">
    <property type="entry name" value="Thioestr_dom"/>
</dbReference>
<name>A0A160SZQ6_9CHLR</name>
<gene>
    <name evidence="25" type="ORF">CFX0092_A0694</name>
</gene>
<keyword evidence="5" id="KW-0963">Cytoplasm</keyword>
<dbReference type="GO" id="GO:0006631">
    <property type="term" value="P:fatty acid metabolic process"/>
    <property type="evidence" value="ECO:0007669"/>
    <property type="project" value="UniProtKB-KW"/>
</dbReference>
<evidence type="ECO:0000313" key="26">
    <source>
        <dbReference type="Proteomes" id="UP000215027"/>
    </source>
</evidence>
<evidence type="ECO:0000256" key="1">
    <source>
        <dbReference type="ARBA" id="ARBA00004170"/>
    </source>
</evidence>
<evidence type="ECO:0000256" key="23">
    <source>
        <dbReference type="ARBA" id="ARBA00048180"/>
    </source>
</evidence>
<dbReference type="EC" id="3.1.2.2" evidence="16"/>
<evidence type="ECO:0000256" key="7">
    <source>
        <dbReference type="ARBA" id="ARBA00022801"/>
    </source>
</evidence>
<evidence type="ECO:0000256" key="19">
    <source>
        <dbReference type="ARBA" id="ARBA00047588"/>
    </source>
</evidence>
<dbReference type="SUPFAM" id="SSF54637">
    <property type="entry name" value="Thioesterase/thiol ester dehydrase-isomerase"/>
    <property type="match status" value="1"/>
</dbReference>
<feature type="domain" description="Thioesterase" evidence="24">
    <location>
        <begin position="52"/>
        <end position="130"/>
    </location>
</feature>
<evidence type="ECO:0000256" key="11">
    <source>
        <dbReference type="ARBA" id="ARBA00023136"/>
    </source>
</evidence>
<accession>A0A160SZQ6</accession>
<evidence type="ECO:0000256" key="12">
    <source>
        <dbReference type="ARBA" id="ARBA00023273"/>
    </source>
</evidence>
<dbReference type="PANTHER" id="PTHR12418">
    <property type="entry name" value="ACYL-COENZYME A THIOESTERASE THEM4"/>
    <property type="match status" value="1"/>
</dbReference>
<keyword evidence="4" id="KW-1003">Cell membrane</keyword>
<dbReference type="KEGG" id="pbf:CFX0092_A0694"/>
<evidence type="ECO:0000256" key="4">
    <source>
        <dbReference type="ARBA" id="ARBA00022475"/>
    </source>
</evidence>
<evidence type="ECO:0000256" key="16">
    <source>
        <dbReference type="ARBA" id="ARBA00038848"/>
    </source>
</evidence>
<evidence type="ECO:0000256" key="17">
    <source>
        <dbReference type="ARBA" id="ARBA00040123"/>
    </source>
</evidence>
<evidence type="ECO:0000256" key="5">
    <source>
        <dbReference type="ARBA" id="ARBA00022490"/>
    </source>
</evidence>
<dbReference type="RefSeq" id="WP_095042171.1">
    <property type="nucleotide sequence ID" value="NZ_LN890655.1"/>
</dbReference>
<evidence type="ECO:0000256" key="10">
    <source>
        <dbReference type="ARBA" id="ARBA00023098"/>
    </source>
</evidence>
<evidence type="ECO:0000256" key="6">
    <source>
        <dbReference type="ARBA" id="ARBA00022703"/>
    </source>
</evidence>
<dbReference type="InterPro" id="IPR052365">
    <property type="entry name" value="THEM4/THEM5_acyl-CoA_thioest"/>
</dbReference>
<evidence type="ECO:0000256" key="21">
    <source>
        <dbReference type="ARBA" id="ARBA00047969"/>
    </source>
</evidence>
<dbReference type="GO" id="GO:0016020">
    <property type="term" value="C:membrane"/>
    <property type="evidence" value="ECO:0007669"/>
    <property type="project" value="UniProtKB-SubCell"/>
</dbReference>
<evidence type="ECO:0000256" key="20">
    <source>
        <dbReference type="ARBA" id="ARBA00047734"/>
    </source>
</evidence>
<comment type="catalytic activity">
    <reaction evidence="20">
        <text>hexadecanoyl-CoA + H2O = hexadecanoate + CoA + H(+)</text>
        <dbReference type="Rhea" id="RHEA:16645"/>
        <dbReference type="ChEBI" id="CHEBI:7896"/>
        <dbReference type="ChEBI" id="CHEBI:15377"/>
        <dbReference type="ChEBI" id="CHEBI:15378"/>
        <dbReference type="ChEBI" id="CHEBI:57287"/>
        <dbReference type="ChEBI" id="CHEBI:57379"/>
        <dbReference type="EC" id="3.1.2.2"/>
    </reaction>
    <physiologicalReaction direction="left-to-right" evidence="20">
        <dbReference type="Rhea" id="RHEA:16646"/>
    </physiologicalReaction>
</comment>
<comment type="catalytic activity">
    <reaction evidence="22">
        <text>dodecanoyl-CoA + H2O = dodecanoate + CoA + H(+)</text>
        <dbReference type="Rhea" id="RHEA:30135"/>
        <dbReference type="ChEBI" id="CHEBI:15377"/>
        <dbReference type="ChEBI" id="CHEBI:15378"/>
        <dbReference type="ChEBI" id="CHEBI:18262"/>
        <dbReference type="ChEBI" id="CHEBI:57287"/>
        <dbReference type="ChEBI" id="CHEBI:57375"/>
    </reaction>
    <physiologicalReaction direction="left-to-right" evidence="22">
        <dbReference type="Rhea" id="RHEA:30136"/>
    </physiologicalReaction>
</comment>
<evidence type="ECO:0000256" key="2">
    <source>
        <dbReference type="ARBA" id="ARBA00004496"/>
    </source>
</evidence>
<dbReference type="OrthoDB" id="9792301at2"/>
<proteinExistence type="inferred from homology"/>
<comment type="catalytic activity">
    <reaction evidence="13">
        <text>(5Z,8Z,11Z,14Z)-eicosatetraenoyl-CoA + H2O = (5Z,8Z,11Z,14Z)-eicosatetraenoate + CoA + H(+)</text>
        <dbReference type="Rhea" id="RHEA:40151"/>
        <dbReference type="ChEBI" id="CHEBI:15377"/>
        <dbReference type="ChEBI" id="CHEBI:15378"/>
        <dbReference type="ChEBI" id="CHEBI:32395"/>
        <dbReference type="ChEBI" id="CHEBI:57287"/>
        <dbReference type="ChEBI" id="CHEBI:57368"/>
    </reaction>
    <physiologicalReaction direction="left-to-right" evidence="13">
        <dbReference type="Rhea" id="RHEA:40152"/>
    </physiologicalReaction>
</comment>
<evidence type="ECO:0000259" key="24">
    <source>
        <dbReference type="Pfam" id="PF03061"/>
    </source>
</evidence>
<keyword evidence="12" id="KW-0966">Cell projection</keyword>
<evidence type="ECO:0000256" key="18">
    <source>
        <dbReference type="ARBA" id="ARBA00043210"/>
    </source>
</evidence>
<keyword evidence="10" id="KW-0443">Lipid metabolism</keyword>
<dbReference type="PANTHER" id="PTHR12418:SF19">
    <property type="entry name" value="ACYL-COENZYME A THIOESTERASE THEM4"/>
    <property type="match status" value="1"/>
</dbReference>
<comment type="similarity">
    <text evidence="15">Belongs to the THEM4/THEM5 thioesterase family.</text>
</comment>
<dbReference type="CDD" id="cd03443">
    <property type="entry name" value="PaaI_thioesterase"/>
    <property type="match status" value="1"/>
</dbReference>
<evidence type="ECO:0000256" key="3">
    <source>
        <dbReference type="ARBA" id="ARBA00004632"/>
    </source>
</evidence>
<dbReference type="Gene3D" id="3.10.129.10">
    <property type="entry name" value="Hotdog Thioesterase"/>
    <property type="match status" value="1"/>
</dbReference>
<evidence type="ECO:0000313" key="25">
    <source>
        <dbReference type="EMBL" id="CUS02572.2"/>
    </source>
</evidence>
<keyword evidence="9" id="KW-0809">Transit peptide</keyword>
<evidence type="ECO:0000256" key="13">
    <source>
        <dbReference type="ARBA" id="ARBA00035852"/>
    </source>
</evidence>
<comment type="catalytic activity">
    <reaction evidence="23">
        <text>tetradecanoyl-CoA + H2O = tetradecanoate + CoA + H(+)</text>
        <dbReference type="Rhea" id="RHEA:40119"/>
        <dbReference type="ChEBI" id="CHEBI:15377"/>
        <dbReference type="ChEBI" id="CHEBI:15378"/>
        <dbReference type="ChEBI" id="CHEBI:30807"/>
        <dbReference type="ChEBI" id="CHEBI:57287"/>
        <dbReference type="ChEBI" id="CHEBI:57385"/>
    </reaction>
    <physiologicalReaction direction="left-to-right" evidence="23">
        <dbReference type="Rhea" id="RHEA:40120"/>
    </physiologicalReaction>
</comment>
<dbReference type="GO" id="GO:0016787">
    <property type="term" value="F:hydrolase activity"/>
    <property type="evidence" value="ECO:0007669"/>
    <property type="project" value="UniProtKB-KW"/>
</dbReference>
<dbReference type="InterPro" id="IPR029069">
    <property type="entry name" value="HotDog_dom_sf"/>
</dbReference>
<dbReference type="GO" id="GO:0005737">
    <property type="term" value="C:cytoplasm"/>
    <property type="evidence" value="ECO:0007669"/>
    <property type="project" value="UniProtKB-SubCell"/>
</dbReference>
<keyword evidence="26" id="KW-1185">Reference proteome</keyword>
<evidence type="ECO:0000256" key="15">
    <source>
        <dbReference type="ARBA" id="ARBA00038456"/>
    </source>
</evidence>
<evidence type="ECO:0000256" key="14">
    <source>
        <dbReference type="ARBA" id="ARBA00037002"/>
    </source>
</evidence>
<organism evidence="25 26">
    <name type="scientific">Candidatus Promineifilum breve</name>
    <dbReference type="NCBI Taxonomy" id="1806508"/>
    <lineage>
        <taxon>Bacteria</taxon>
        <taxon>Bacillati</taxon>
        <taxon>Chloroflexota</taxon>
        <taxon>Ardenticatenia</taxon>
        <taxon>Candidatus Promineifilales</taxon>
        <taxon>Candidatus Promineifilaceae</taxon>
        <taxon>Candidatus Promineifilum</taxon>
    </lineage>
</organism>
<comment type="catalytic activity">
    <reaction evidence="14">
        <text>(9Z)-octadecenoyl-CoA + H2O = (9Z)-octadecenoate + CoA + H(+)</text>
        <dbReference type="Rhea" id="RHEA:40139"/>
        <dbReference type="ChEBI" id="CHEBI:15377"/>
        <dbReference type="ChEBI" id="CHEBI:15378"/>
        <dbReference type="ChEBI" id="CHEBI:30823"/>
        <dbReference type="ChEBI" id="CHEBI:57287"/>
        <dbReference type="ChEBI" id="CHEBI:57387"/>
    </reaction>
    <physiologicalReaction direction="left-to-right" evidence="14">
        <dbReference type="Rhea" id="RHEA:40140"/>
    </physiologicalReaction>
</comment>
<dbReference type="EMBL" id="LN890655">
    <property type="protein sequence ID" value="CUS02572.2"/>
    <property type="molecule type" value="Genomic_DNA"/>
</dbReference>
<protein>
    <recommendedName>
        <fullName evidence="17">Acyl-coenzyme A thioesterase THEM4</fullName>
        <ecNumber evidence="16">3.1.2.2</ecNumber>
    </recommendedName>
    <alternativeName>
        <fullName evidence="18">Thioesterase superfamily member 4</fullName>
    </alternativeName>
</protein>
<keyword evidence="7" id="KW-0378">Hydrolase</keyword>
<keyword evidence="8" id="KW-0276">Fatty acid metabolism</keyword>